<dbReference type="AlphaFoldDB" id="A0A830GX49"/>
<protein>
    <submittedName>
        <fullName evidence="1">Uncharacterized protein</fullName>
    </submittedName>
</protein>
<dbReference type="Proteomes" id="UP000610960">
    <property type="component" value="Unassembled WGS sequence"/>
</dbReference>
<accession>A0A830GX49</accession>
<keyword evidence="2" id="KW-1185">Reference proteome</keyword>
<reference evidence="1" key="1">
    <citation type="journal article" date="2014" name="Int. J. Syst. Evol. Microbiol.">
        <title>Complete genome sequence of Corynebacterium casei LMG S-19264T (=DSM 44701T), isolated from a smear-ripened cheese.</title>
        <authorList>
            <consortium name="US DOE Joint Genome Institute (JGI-PGF)"/>
            <person name="Walter F."/>
            <person name="Albersmeier A."/>
            <person name="Kalinowski J."/>
            <person name="Ruckert C."/>
        </authorList>
    </citation>
    <scope>NUCLEOTIDE SEQUENCE</scope>
    <source>
        <strain evidence="1">JCM 10088</strain>
    </source>
</reference>
<evidence type="ECO:0000313" key="1">
    <source>
        <dbReference type="EMBL" id="GGP21460.1"/>
    </source>
</evidence>
<organism evidence="1 2">
    <name type="scientific">Thermocladium modestius</name>
    <dbReference type="NCBI Taxonomy" id="62609"/>
    <lineage>
        <taxon>Archaea</taxon>
        <taxon>Thermoproteota</taxon>
        <taxon>Thermoprotei</taxon>
        <taxon>Thermoproteales</taxon>
        <taxon>Thermoproteaceae</taxon>
        <taxon>Thermocladium</taxon>
    </lineage>
</organism>
<reference evidence="1" key="2">
    <citation type="submission" date="2020-09" db="EMBL/GenBank/DDBJ databases">
        <authorList>
            <person name="Sun Q."/>
            <person name="Ohkuma M."/>
        </authorList>
    </citation>
    <scope>NUCLEOTIDE SEQUENCE</scope>
    <source>
        <strain evidence="1">JCM 10088</strain>
    </source>
</reference>
<evidence type="ECO:0000313" key="2">
    <source>
        <dbReference type="Proteomes" id="UP000610960"/>
    </source>
</evidence>
<proteinExistence type="predicted"/>
<comment type="caution">
    <text evidence="1">The sequence shown here is derived from an EMBL/GenBank/DDBJ whole genome shotgun (WGS) entry which is preliminary data.</text>
</comment>
<dbReference type="EMBL" id="BMNL01000003">
    <property type="protein sequence ID" value="GGP21460.1"/>
    <property type="molecule type" value="Genomic_DNA"/>
</dbReference>
<gene>
    <name evidence="1" type="ORF">GCM10007981_13370</name>
</gene>
<name>A0A830GX49_9CREN</name>
<sequence length="80" mass="9076">MQVRDELRKALDPLLHGKVVDNGEDRAWLYYAEARELEEAAGKVGDTIRRLGLEARRLDQEDAAIFVLKGEVIAIIKAWT</sequence>
<dbReference type="RefSeq" id="WP_188596650.1">
    <property type="nucleotide sequence ID" value="NZ_BMNL01000003.1"/>
</dbReference>